<evidence type="ECO:0000259" key="4">
    <source>
        <dbReference type="SMART" id="SM00796"/>
    </source>
</evidence>
<dbReference type="Pfam" id="PF02682">
    <property type="entry name" value="CT_C_D"/>
    <property type="match status" value="1"/>
</dbReference>
<protein>
    <submittedName>
        <fullName evidence="5">Sensor histidine kinase inhibitor, KipI family</fullName>
    </submittedName>
</protein>
<keyword evidence="2" id="KW-0378">Hydrolase</keyword>
<accession>A0A1I3FP56</accession>
<dbReference type="InterPro" id="IPR010016">
    <property type="entry name" value="PxpB"/>
</dbReference>
<dbReference type="SMART" id="SM00796">
    <property type="entry name" value="AHS1"/>
    <property type="match status" value="1"/>
</dbReference>
<dbReference type="SUPFAM" id="SSF50891">
    <property type="entry name" value="Cyclophilin-like"/>
    <property type="match status" value="1"/>
</dbReference>
<evidence type="ECO:0000256" key="3">
    <source>
        <dbReference type="ARBA" id="ARBA00022840"/>
    </source>
</evidence>
<evidence type="ECO:0000313" key="6">
    <source>
        <dbReference type="Proteomes" id="UP000198649"/>
    </source>
</evidence>
<dbReference type="GO" id="GO:0016787">
    <property type="term" value="F:hydrolase activity"/>
    <property type="evidence" value="ECO:0007669"/>
    <property type="project" value="UniProtKB-KW"/>
</dbReference>
<keyword evidence="6" id="KW-1185">Reference proteome</keyword>
<dbReference type="AlphaFoldDB" id="A0A1I3FP56"/>
<dbReference type="InterPro" id="IPR029000">
    <property type="entry name" value="Cyclophilin-like_dom_sf"/>
</dbReference>
<dbReference type="Gene3D" id="2.40.100.10">
    <property type="entry name" value="Cyclophilin-like"/>
    <property type="match status" value="1"/>
</dbReference>
<proteinExistence type="predicted"/>
<dbReference type="PANTHER" id="PTHR34698:SF2">
    <property type="entry name" value="5-OXOPROLINASE SUBUNIT B"/>
    <property type="match status" value="1"/>
</dbReference>
<organism evidence="5 6">
    <name type="scientific">Nocardioides psychrotolerans</name>
    <dbReference type="NCBI Taxonomy" id="1005945"/>
    <lineage>
        <taxon>Bacteria</taxon>
        <taxon>Bacillati</taxon>
        <taxon>Actinomycetota</taxon>
        <taxon>Actinomycetes</taxon>
        <taxon>Propionibacteriales</taxon>
        <taxon>Nocardioidaceae</taxon>
        <taxon>Nocardioides</taxon>
    </lineage>
</organism>
<keyword evidence="1" id="KW-0547">Nucleotide-binding</keyword>
<dbReference type="Gene3D" id="3.30.1360.40">
    <property type="match status" value="1"/>
</dbReference>
<dbReference type="EMBL" id="FOQG01000005">
    <property type="protein sequence ID" value="SFI12979.1"/>
    <property type="molecule type" value="Genomic_DNA"/>
</dbReference>
<dbReference type="PANTHER" id="PTHR34698">
    <property type="entry name" value="5-OXOPROLINASE SUBUNIT B"/>
    <property type="match status" value="1"/>
</dbReference>
<gene>
    <name evidence="5" type="ORF">SAMN05216561_10580</name>
</gene>
<reference evidence="5 6" key="1">
    <citation type="submission" date="2016-10" db="EMBL/GenBank/DDBJ databases">
        <authorList>
            <person name="de Groot N.N."/>
        </authorList>
    </citation>
    <scope>NUCLEOTIDE SEQUENCE [LARGE SCALE GENOMIC DNA]</scope>
    <source>
        <strain evidence="5 6">CGMCC 1.11156</strain>
    </source>
</reference>
<name>A0A1I3FP56_9ACTN</name>
<evidence type="ECO:0000256" key="2">
    <source>
        <dbReference type="ARBA" id="ARBA00022801"/>
    </source>
</evidence>
<dbReference type="InterPro" id="IPR003833">
    <property type="entry name" value="CT_C_D"/>
</dbReference>
<dbReference type="Proteomes" id="UP000198649">
    <property type="component" value="Unassembled WGS sequence"/>
</dbReference>
<evidence type="ECO:0000313" key="5">
    <source>
        <dbReference type="EMBL" id="SFI12979.1"/>
    </source>
</evidence>
<dbReference type="OrthoDB" id="9778567at2"/>
<dbReference type="STRING" id="1005945.SAMN05216561_10580"/>
<keyword evidence="3" id="KW-0067">ATP-binding</keyword>
<sequence>MAPRAHRQTGPVHLRPFGPHALLAEVADASAALALATWARTVGIAAGEVVPAARTVLFDGLATAAVEDLRDRLLTWTPDAVAPDIAPDIVAGRPVGPVGPVGPVVEVPVVYDGADLAYIAEQWGTDVEGVVARHIGTAFTSAFCGFAPGFAYLAGLPSEPAVPRLDSPRAAVPAGAVALAGSWCGVYPTASPGGWRLLGRTDVVLWDATRTDPALLPPGTRVRFVRA</sequence>
<evidence type="ECO:0000256" key="1">
    <source>
        <dbReference type="ARBA" id="ARBA00022741"/>
    </source>
</evidence>
<dbReference type="GO" id="GO:0005524">
    <property type="term" value="F:ATP binding"/>
    <property type="evidence" value="ECO:0007669"/>
    <property type="project" value="UniProtKB-KW"/>
</dbReference>
<feature type="domain" description="Carboxyltransferase" evidence="4">
    <location>
        <begin position="12"/>
        <end position="216"/>
    </location>
</feature>